<dbReference type="InterPro" id="IPR008271">
    <property type="entry name" value="Ser/Thr_kinase_AS"/>
</dbReference>
<dbReference type="Pfam" id="PF00069">
    <property type="entry name" value="Pkinase"/>
    <property type="match status" value="1"/>
</dbReference>
<evidence type="ECO:0000313" key="9">
    <source>
        <dbReference type="Proteomes" id="UP000327013"/>
    </source>
</evidence>
<keyword evidence="4" id="KW-0067">ATP-binding</keyword>
<dbReference type="PANTHER" id="PTHR11042:SF196">
    <property type="entry name" value="MITOSIS INHIBITOR PROTEIN KINASE SWE1"/>
    <property type="match status" value="1"/>
</dbReference>
<feature type="region of interest" description="Disordered" evidence="6">
    <location>
        <begin position="414"/>
        <end position="664"/>
    </location>
</feature>
<feature type="compositionally biased region" description="Polar residues" evidence="6">
    <location>
        <begin position="487"/>
        <end position="509"/>
    </location>
</feature>
<dbReference type="Proteomes" id="UP000327013">
    <property type="component" value="Unassembled WGS sequence"/>
</dbReference>
<dbReference type="Gene3D" id="3.30.200.20">
    <property type="entry name" value="Phosphorylase Kinase, domain 1"/>
    <property type="match status" value="1"/>
</dbReference>
<evidence type="ECO:0000256" key="1">
    <source>
        <dbReference type="ARBA" id="ARBA00022679"/>
    </source>
</evidence>
<feature type="compositionally biased region" description="Low complexity" evidence="6">
    <location>
        <begin position="566"/>
        <end position="575"/>
    </location>
</feature>
<proteinExistence type="inferred from homology"/>
<gene>
    <name evidence="8" type="ORF">FH972_023078</name>
</gene>
<evidence type="ECO:0000259" key="7">
    <source>
        <dbReference type="PROSITE" id="PS50011"/>
    </source>
</evidence>
<dbReference type="EMBL" id="VIBQ01000013">
    <property type="protein sequence ID" value="KAB8346026.1"/>
    <property type="molecule type" value="Genomic_DNA"/>
</dbReference>
<name>A0A5N6KU41_9ROSI</name>
<comment type="caution">
    <text evidence="8">The sequence shown here is derived from an EMBL/GenBank/DDBJ whole genome shotgun (WGS) entry which is preliminary data.</text>
</comment>
<dbReference type="GO" id="GO:0005737">
    <property type="term" value="C:cytoplasm"/>
    <property type="evidence" value="ECO:0007669"/>
    <property type="project" value="TreeGrafter"/>
</dbReference>
<feature type="compositionally biased region" description="Low complexity" evidence="6">
    <location>
        <begin position="283"/>
        <end position="293"/>
    </location>
</feature>
<feature type="domain" description="Protein kinase" evidence="7">
    <location>
        <begin position="696"/>
        <end position="1045"/>
    </location>
</feature>
<dbReference type="InterPro" id="IPR050339">
    <property type="entry name" value="CC_SR_Kinase"/>
</dbReference>
<dbReference type="PROSITE" id="PS50011">
    <property type="entry name" value="PROTEIN_KINASE_DOM"/>
    <property type="match status" value="1"/>
</dbReference>
<dbReference type="SMART" id="SM00220">
    <property type="entry name" value="S_TKc"/>
    <property type="match status" value="1"/>
</dbReference>
<dbReference type="AlphaFoldDB" id="A0A5N6KU41"/>
<feature type="compositionally biased region" description="Polar residues" evidence="6">
    <location>
        <begin position="516"/>
        <end position="525"/>
    </location>
</feature>
<accession>A0A5N6KU41</accession>
<protein>
    <recommendedName>
        <fullName evidence="7">Protein kinase domain-containing protein</fullName>
    </recommendedName>
</protein>
<feature type="compositionally biased region" description="Basic and acidic residues" evidence="6">
    <location>
        <begin position="530"/>
        <end position="542"/>
    </location>
</feature>
<dbReference type="OrthoDB" id="914100at2759"/>
<evidence type="ECO:0000256" key="6">
    <source>
        <dbReference type="SAM" id="MobiDB-lite"/>
    </source>
</evidence>
<feature type="compositionally biased region" description="Polar residues" evidence="6">
    <location>
        <begin position="556"/>
        <end position="565"/>
    </location>
</feature>
<dbReference type="GO" id="GO:0004713">
    <property type="term" value="F:protein tyrosine kinase activity"/>
    <property type="evidence" value="ECO:0007669"/>
    <property type="project" value="TreeGrafter"/>
</dbReference>
<feature type="compositionally biased region" description="Polar residues" evidence="6">
    <location>
        <begin position="339"/>
        <end position="358"/>
    </location>
</feature>
<keyword evidence="9" id="KW-1185">Reference proteome</keyword>
<feature type="region of interest" description="Disordered" evidence="6">
    <location>
        <begin position="200"/>
        <end position="373"/>
    </location>
</feature>
<feature type="region of interest" description="Disordered" evidence="6">
    <location>
        <begin position="95"/>
        <end position="156"/>
    </location>
</feature>
<evidence type="ECO:0000256" key="4">
    <source>
        <dbReference type="ARBA" id="ARBA00022840"/>
    </source>
</evidence>
<keyword evidence="1" id="KW-0808">Transferase</keyword>
<keyword evidence="3" id="KW-0418">Kinase</keyword>
<feature type="compositionally biased region" description="Acidic residues" evidence="6">
    <location>
        <begin position="223"/>
        <end position="243"/>
    </location>
</feature>
<keyword evidence="2" id="KW-0547">Nucleotide-binding</keyword>
<dbReference type="PANTHER" id="PTHR11042">
    <property type="entry name" value="EUKARYOTIC TRANSLATION INITIATION FACTOR 2-ALPHA KINASE EIF2-ALPHA KINASE -RELATED"/>
    <property type="match status" value="1"/>
</dbReference>
<dbReference type="SUPFAM" id="SSF56112">
    <property type="entry name" value="Protein kinase-like (PK-like)"/>
    <property type="match status" value="1"/>
</dbReference>
<sequence length="1172" mass="128917">MDLHTYCASTRGGTLHLSPTHHHTVDALATLRELRRSMSKSPSKRHCASRSLASSPRSPLSPSQQRSPLYHAINASECFDENTGVNLRKPRPALRRAAAPHRLGVSLTTPSRTPIRRALSDSSDNGNAGPVQHDQSTPLSHTPKVSPPLPHPHKGTPTMGYFAPPDAAKDAAKALDFSVAKSSPLKRSDGVMNLEKAAFGSPSNKRRSLHGGFYEPTSTETMLDADDDMDDDEDDDDWDDDTPTQEQPFRSSLTSRFSPARKLTSPSRPFLRSHGARNRRSLESNLESPSLSRAPSRTKPRTSLDSNVPTRLFEPQRSDAPRAQAPPNLTIRTQHTRGTRQQPHPLSQAISPTSPTPTRSEHGEQQGPVFESPDTLKINFAKSLPIGALRPDARETKIALNDTLAHDAAFGTPDAFKVAKPDPAGFRSTGLISKRHRDPDDMPPPPDKQMPDTPCKKIPPGFGFSPSPTDDRAISKPRFTQPEFGTPSRTPQVQVSYTPAFPPSQNSDLSGPFANHTANRRTSFASIDGEEPRARSLSERADSQSSADELPPTPTKQPGTQSKPNSLRSSLLGRRPSFGPSTFVSPNGDEAPGEDPPSIFQRSTSGNHLSPHTPLEVSTQVPDPSGLTISPSSKQPKSPSFSSSFGSSLLRAPETPTSHRGLGDSVSFLGTHHLMMTPSNSAANHHDADPVLFARFKKVEWYGRGEFSEVYKVHQSSENMTSYFSPAEGSFVNSFNSQTPMADKVFVVKKSKAPYGSAKLRQKKMREASIMKALGKDDHVVNFIDSWEANNHLYIQTEFCEEGSLATFLEKQGRRGRLDDFRIWKILIELSQGIKHIHDSGFIHLDLKPANVFVDFAGTLKIGDFGLACEWPAPNNIEGEGDRRYIGPDLLQGAFDKPADIFALGMIMFEVASNVDLPDNGESWQQLRSGDWSGLPSLTSGSGSTDGSFHLSQDRMITSGSLQNVSATPDVHHTDIMDQSWRDVSAAPPKGAAVILEDVVQPPTFMIDPEDEGSLDRLVQWMMFPDPHQRPVIDQVLDANGCSWVQERRRSGATVFEGQRNISHPQSYRSRHVLGGIPYWTWSRPLWVRNSLLRNDTTRHDNISGSATVREIFGFGKLGVKRIVHGMGIGWELWSRGAHMFASTVQQLRRYFDFLVEMVSFEEGGPLGLLYG</sequence>
<feature type="compositionally biased region" description="Low complexity" evidence="6">
    <location>
        <begin position="49"/>
        <end position="67"/>
    </location>
</feature>
<evidence type="ECO:0000256" key="2">
    <source>
        <dbReference type="ARBA" id="ARBA00022741"/>
    </source>
</evidence>
<dbReference type="InterPro" id="IPR011009">
    <property type="entry name" value="Kinase-like_dom_sf"/>
</dbReference>
<organism evidence="8 9">
    <name type="scientific">Carpinus fangiana</name>
    <dbReference type="NCBI Taxonomy" id="176857"/>
    <lineage>
        <taxon>Eukaryota</taxon>
        <taxon>Viridiplantae</taxon>
        <taxon>Streptophyta</taxon>
        <taxon>Embryophyta</taxon>
        <taxon>Tracheophyta</taxon>
        <taxon>Spermatophyta</taxon>
        <taxon>Magnoliopsida</taxon>
        <taxon>eudicotyledons</taxon>
        <taxon>Gunneridae</taxon>
        <taxon>Pentapetalae</taxon>
        <taxon>rosids</taxon>
        <taxon>fabids</taxon>
        <taxon>Fagales</taxon>
        <taxon>Betulaceae</taxon>
        <taxon>Carpinus</taxon>
    </lineage>
</organism>
<dbReference type="GO" id="GO:0110031">
    <property type="term" value="P:negative regulation of G2/MI transition of meiotic cell cycle"/>
    <property type="evidence" value="ECO:0007669"/>
    <property type="project" value="TreeGrafter"/>
</dbReference>
<dbReference type="Gene3D" id="1.10.510.10">
    <property type="entry name" value="Transferase(Phosphotransferase) domain 1"/>
    <property type="match status" value="1"/>
</dbReference>
<dbReference type="GO" id="GO:0005524">
    <property type="term" value="F:ATP binding"/>
    <property type="evidence" value="ECO:0007669"/>
    <property type="project" value="UniProtKB-KW"/>
</dbReference>
<dbReference type="InterPro" id="IPR000719">
    <property type="entry name" value="Prot_kinase_dom"/>
</dbReference>
<feature type="compositionally biased region" description="Low complexity" evidence="6">
    <location>
        <begin position="630"/>
        <end position="648"/>
    </location>
</feature>
<dbReference type="PROSITE" id="PS00108">
    <property type="entry name" value="PROTEIN_KINASE_ST"/>
    <property type="match status" value="1"/>
</dbReference>
<reference evidence="8 9" key="1">
    <citation type="submission" date="2019-06" db="EMBL/GenBank/DDBJ databases">
        <title>A chromosomal-level reference genome of Carpinus fangiana (Coryloideae, Betulaceae).</title>
        <authorList>
            <person name="Yang X."/>
            <person name="Wang Z."/>
            <person name="Zhang L."/>
            <person name="Hao G."/>
            <person name="Liu J."/>
            <person name="Yang Y."/>
        </authorList>
    </citation>
    <scope>NUCLEOTIDE SEQUENCE [LARGE SCALE GENOMIC DNA]</scope>
    <source>
        <strain evidence="8">Cfa_2016G</strain>
        <tissue evidence="8">Leaf</tissue>
    </source>
</reference>
<evidence type="ECO:0000256" key="5">
    <source>
        <dbReference type="ARBA" id="ARBA00037982"/>
    </source>
</evidence>
<feature type="compositionally biased region" description="Polar residues" evidence="6">
    <location>
        <begin position="600"/>
        <end position="622"/>
    </location>
</feature>
<feature type="region of interest" description="Disordered" evidence="6">
    <location>
        <begin position="36"/>
        <end position="67"/>
    </location>
</feature>
<evidence type="ECO:0000313" key="8">
    <source>
        <dbReference type="EMBL" id="KAB8346026.1"/>
    </source>
</evidence>
<evidence type="ECO:0000256" key="3">
    <source>
        <dbReference type="ARBA" id="ARBA00022777"/>
    </source>
</evidence>
<feature type="compositionally biased region" description="Polar residues" evidence="6">
    <location>
        <begin position="244"/>
        <end position="257"/>
    </location>
</feature>
<dbReference type="GO" id="GO:0005634">
    <property type="term" value="C:nucleus"/>
    <property type="evidence" value="ECO:0007669"/>
    <property type="project" value="TreeGrafter"/>
</dbReference>
<comment type="similarity">
    <text evidence="5">Belongs to the protein kinase superfamily. Ser/Thr protein kinase family. GCN2 subfamily.</text>
</comment>